<dbReference type="Pfam" id="PF07715">
    <property type="entry name" value="Plug"/>
    <property type="match status" value="1"/>
</dbReference>
<feature type="chain" id="PRO_5043779960" evidence="11">
    <location>
        <begin position="20"/>
        <end position="871"/>
    </location>
</feature>
<feature type="domain" description="TonB-dependent receptor-like beta-barrel" evidence="12">
    <location>
        <begin position="297"/>
        <end position="748"/>
    </location>
</feature>
<keyword evidence="2" id="KW-0813">Transport</keyword>
<dbReference type="Gene3D" id="2.40.170.20">
    <property type="entry name" value="TonB-dependent receptor, beta-barrel domain"/>
    <property type="match status" value="1"/>
</dbReference>
<keyword evidence="6 10" id="KW-0798">TonB box</keyword>
<evidence type="ECO:0000256" key="6">
    <source>
        <dbReference type="ARBA" id="ARBA00023077"/>
    </source>
</evidence>
<evidence type="ECO:0000313" key="14">
    <source>
        <dbReference type="EMBL" id="AMD84519.1"/>
    </source>
</evidence>
<keyword evidence="9" id="KW-0998">Cell outer membrane</keyword>
<accession>A0AAX2GXR8</accession>
<dbReference type="AlphaFoldDB" id="A0AAX2GXR8"/>
<dbReference type="PANTHER" id="PTHR30069">
    <property type="entry name" value="TONB-DEPENDENT OUTER MEMBRANE RECEPTOR"/>
    <property type="match status" value="1"/>
</dbReference>
<evidence type="ECO:0000256" key="8">
    <source>
        <dbReference type="ARBA" id="ARBA00023170"/>
    </source>
</evidence>
<evidence type="ECO:0000256" key="7">
    <source>
        <dbReference type="ARBA" id="ARBA00023136"/>
    </source>
</evidence>
<name>A0AAX2GXR8_9FLAO</name>
<dbReference type="InterPro" id="IPR036942">
    <property type="entry name" value="Beta-barrel_TonB_sf"/>
</dbReference>
<comment type="subcellular location">
    <subcellularLocation>
        <location evidence="1">Cell outer membrane</location>
        <topology evidence="1">Multi-pass membrane protein</topology>
    </subcellularLocation>
</comment>
<keyword evidence="8 15" id="KW-0675">Receptor</keyword>
<dbReference type="GO" id="GO:0015344">
    <property type="term" value="F:siderophore uptake transmembrane transporter activity"/>
    <property type="evidence" value="ECO:0007669"/>
    <property type="project" value="TreeGrafter"/>
</dbReference>
<evidence type="ECO:0000259" key="13">
    <source>
        <dbReference type="Pfam" id="PF07715"/>
    </source>
</evidence>
<dbReference type="KEGG" id="chg:AXF12_02655"/>
<reference evidence="14 16" key="1">
    <citation type="submission" date="2016-02" db="EMBL/GenBank/DDBJ databases">
        <authorList>
            <person name="Holder M.E."/>
            <person name="Ajami N.J."/>
            <person name="Petrosino J.F."/>
        </authorList>
    </citation>
    <scope>NUCLEOTIDE SEQUENCE [LARGE SCALE GENOMIC DNA]</scope>
    <source>
        <strain evidence="14 16">CCUG 32990</strain>
    </source>
</reference>
<dbReference type="SUPFAM" id="SSF56935">
    <property type="entry name" value="Porins"/>
    <property type="match status" value="1"/>
</dbReference>
<dbReference type="Gene3D" id="2.170.130.10">
    <property type="entry name" value="TonB-dependent receptor, plug domain"/>
    <property type="match status" value="1"/>
</dbReference>
<dbReference type="SUPFAM" id="SSF49464">
    <property type="entry name" value="Carboxypeptidase regulatory domain-like"/>
    <property type="match status" value="1"/>
</dbReference>
<evidence type="ECO:0000256" key="3">
    <source>
        <dbReference type="ARBA" id="ARBA00022452"/>
    </source>
</evidence>
<dbReference type="InterPro" id="IPR012910">
    <property type="entry name" value="Plug_dom"/>
</dbReference>
<dbReference type="InterPro" id="IPR000531">
    <property type="entry name" value="Beta-barrel_TonB"/>
</dbReference>
<evidence type="ECO:0000313" key="17">
    <source>
        <dbReference type="Proteomes" id="UP000215539"/>
    </source>
</evidence>
<dbReference type="RefSeq" id="WP_066428086.1">
    <property type="nucleotide sequence ID" value="NZ_CP014227.1"/>
</dbReference>
<dbReference type="InterPro" id="IPR037066">
    <property type="entry name" value="Plug_dom_sf"/>
</dbReference>
<evidence type="ECO:0000256" key="4">
    <source>
        <dbReference type="ARBA" id="ARBA00022692"/>
    </source>
</evidence>
<keyword evidence="7 10" id="KW-0472">Membrane</keyword>
<dbReference type="Pfam" id="PF13715">
    <property type="entry name" value="CarbopepD_reg_2"/>
    <property type="match status" value="1"/>
</dbReference>
<dbReference type="InterPro" id="IPR039426">
    <property type="entry name" value="TonB-dep_rcpt-like"/>
</dbReference>
<gene>
    <name evidence="14" type="ORF">AXF12_02655</name>
    <name evidence="15" type="ORF">SAMEA44541418_01211</name>
</gene>
<evidence type="ECO:0000256" key="9">
    <source>
        <dbReference type="ARBA" id="ARBA00023237"/>
    </source>
</evidence>
<keyword evidence="16" id="KW-1185">Reference proteome</keyword>
<dbReference type="EMBL" id="CP014227">
    <property type="protein sequence ID" value="AMD84519.1"/>
    <property type="molecule type" value="Genomic_DNA"/>
</dbReference>
<dbReference type="GO" id="GO:0009279">
    <property type="term" value="C:cell outer membrane"/>
    <property type="evidence" value="ECO:0007669"/>
    <property type="project" value="UniProtKB-SubCell"/>
</dbReference>
<comment type="similarity">
    <text evidence="10">Belongs to the TonB-dependent receptor family.</text>
</comment>
<dbReference type="PANTHER" id="PTHR30069:SF29">
    <property type="entry name" value="HEMOGLOBIN AND HEMOGLOBIN-HAPTOGLOBIN-BINDING PROTEIN 1-RELATED"/>
    <property type="match status" value="1"/>
</dbReference>
<protein>
    <submittedName>
        <fullName evidence="15">Outer membrane receptor FepA</fullName>
    </submittedName>
</protein>
<keyword evidence="5 11" id="KW-0732">Signal</keyword>
<evidence type="ECO:0000256" key="2">
    <source>
        <dbReference type="ARBA" id="ARBA00022448"/>
    </source>
</evidence>
<dbReference type="InterPro" id="IPR008969">
    <property type="entry name" value="CarboxyPept-like_regulatory"/>
</dbReference>
<dbReference type="GO" id="GO:0044718">
    <property type="term" value="P:siderophore transmembrane transport"/>
    <property type="evidence" value="ECO:0007669"/>
    <property type="project" value="TreeGrafter"/>
</dbReference>
<reference evidence="15 17" key="2">
    <citation type="submission" date="2017-06" db="EMBL/GenBank/DDBJ databases">
        <authorList>
            <consortium name="Pathogen Informatics"/>
        </authorList>
    </citation>
    <scope>NUCLEOTIDE SEQUENCE [LARGE SCALE GENOMIC DNA]</scope>
    <source>
        <strain evidence="15 17">NCTC12947</strain>
    </source>
</reference>
<keyword evidence="3" id="KW-1134">Transmembrane beta strand</keyword>
<feature type="signal peptide" evidence="11">
    <location>
        <begin position="1"/>
        <end position="19"/>
    </location>
</feature>
<evidence type="ECO:0000256" key="10">
    <source>
        <dbReference type="RuleBase" id="RU003357"/>
    </source>
</evidence>
<dbReference type="Proteomes" id="UP000065822">
    <property type="component" value="Chromosome"/>
</dbReference>
<evidence type="ECO:0000313" key="15">
    <source>
        <dbReference type="EMBL" id="SNV09692.1"/>
    </source>
</evidence>
<evidence type="ECO:0000256" key="5">
    <source>
        <dbReference type="ARBA" id="ARBA00022729"/>
    </source>
</evidence>
<keyword evidence="4" id="KW-0812">Transmembrane</keyword>
<organism evidence="15 17">
    <name type="scientific">Capnocytophaga haemolytica</name>
    <dbReference type="NCBI Taxonomy" id="45243"/>
    <lineage>
        <taxon>Bacteria</taxon>
        <taxon>Pseudomonadati</taxon>
        <taxon>Bacteroidota</taxon>
        <taxon>Flavobacteriia</taxon>
        <taxon>Flavobacteriales</taxon>
        <taxon>Flavobacteriaceae</taxon>
        <taxon>Capnocytophaga</taxon>
    </lineage>
</organism>
<dbReference type="Proteomes" id="UP000215539">
    <property type="component" value="Chromosome 1"/>
</dbReference>
<evidence type="ECO:0000259" key="12">
    <source>
        <dbReference type="Pfam" id="PF00593"/>
    </source>
</evidence>
<evidence type="ECO:0000256" key="11">
    <source>
        <dbReference type="SAM" id="SignalP"/>
    </source>
</evidence>
<dbReference type="Pfam" id="PF00593">
    <property type="entry name" value="TonB_dep_Rec_b-barrel"/>
    <property type="match status" value="1"/>
</dbReference>
<proteinExistence type="inferred from homology"/>
<feature type="domain" description="TonB-dependent receptor plug" evidence="13">
    <location>
        <begin position="111"/>
        <end position="235"/>
    </location>
</feature>
<sequence>MRRLILTLIISAYYIVAYAQPATVEGSVTDEGGIPLQGVTVVDKKTEKWTVTDAQGHFSLPFTKDYALHFKYLGMEDKTLTGFASPLKVILKEESLRLKEVVVTADISKKQPTSSAIKIDKYAMSQFQTFSLSDVLQQLPGQAITTPVFDKPNVMNSVRSAIESNNNAFGLSYVLDDMQLSNDENMQTYGRAGNVNPFSNAGSGLDLRSIPTSNIDKIEVVTGIADAKYGNATTGLVLIERKAGVFPLQAEAKLQGGGQSVAVNKGFLLSERAGKLSLSLDYLDANTNPTNSLSSYRRLTSSGIWTYDRANRFRNSLSLTFRSNIDGAKSDKENDQKSEKTDYAFTLNNRSNWQFEDALIDQLSFQIGGTYAYQRDFREVFRNEGRRAVSTATETRLVEAVFTPPSYYDRRETEGKPFNASTQLSAEKSLLHGAWRHLLSAGTSLNYSDNFGRGVLVDSQSASALTGLTSSGRGGETVRPMNFNRYVESSKLWAVYVQDNITVNVTERNKAYATIGLRYENQNGFSTLSPRVNLAYDLTEQIKLRGGVGLATKSPALKDIYPGAMVYDLLLENHQNGNRRLGLIQTIVKQRPKVDLKPSKAWKYELGADGNFSFGKVAVTGFINQSFDGFDSRTIYEGYQVPIIDVNTSTLAWSVIGERIHPISYQQTVNYKETLDKGVELIANFKKIKALNTSFSLAGTYVHSHQNNYMAPQSNASYLDPNRLYGLYETSPTVKEKMSLRLTSTYHLPELGLLISLTAEQFIFSTDFGSLANNYPYAYINNEGQIIYIPEADRTLPQYQTLVLSRSDYEARRTPIYHNFHLRMTKEMLSGLSFSLYVTNVFDYHPEVYINGSRSKMNADISFGASAKYSF</sequence>
<dbReference type="EMBL" id="LT906449">
    <property type="protein sequence ID" value="SNV09692.1"/>
    <property type="molecule type" value="Genomic_DNA"/>
</dbReference>
<evidence type="ECO:0000256" key="1">
    <source>
        <dbReference type="ARBA" id="ARBA00004571"/>
    </source>
</evidence>
<evidence type="ECO:0000313" key="16">
    <source>
        <dbReference type="Proteomes" id="UP000065822"/>
    </source>
</evidence>